<comment type="function">
    <text evidence="4">Dirigent proteins impart stereoselectivity on the phenoxy radical-coupling reaction, yielding optically active lignans from two molecules of coniferyl alcohol in the biosynthesis of lignans, flavonolignans, and alkaloids and thus plays a central role in plant secondary metabolism.</text>
</comment>
<keyword evidence="3 4" id="KW-0964">Secreted</keyword>
<keyword evidence="6" id="KW-1185">Reference proteome</keyword>
<dbReference type="GO" id="GO:0009699">
    <property type="term" value="P:phenylpropanoid biosynthetic process"/>
    <property type="evidence" value="ECO:0007669"/>
    <property type="project" value="UniProtKB-ARBA"/>
</dbReference>
<dbReference type="InterPro" id="IPR004265">
    <property type="entry name" value="Dirigent"/>
</dbReference>
<dbReference type="Pfam" id="PF03018">
    <property type="entry name" value="Dirigent"/>
    <property type="match status" value="1"/>
</dbReference>
<proteinExistence type="inferred from homology"/>
<comment type="similarity">
    <text evidence="1 4">Belongs to the plant dirigent protein family.</text>
</comment>
<evidence type="ECO:0000256" key="2">
    <source>
        <dbReference type="ARBA" id="ARBA00011738"/>
    </source>
</evidence>
<protein>
    <recommendedName>
        <fullName evidence="4">Dirigent protein</fullName>
    </recommendedName>
</protein>
<dbReference type="Gene3D" id="2.40.480.10">
    <property type="entry name" value="Allene oxide cyclase-like"/>
    <property type="match status" value="1"/>
</dbReference>
<dbReference type="GO" id="GO:0048046">
    <property type="term" value="C:apoplast"/>
    <property type="evidence" value="ECO:0007669"/>
    <property type="project" value="UniProtKB-SubCell"/>
</dbReference>
<dbReference type="Proteomes" id="UP000636709">
    <property type="component" value="Unassembled WGS sequence"/>
</dbReference>
<dbReference type="OrthoDB" id="682987at2759"/>
<dbReference type="AlphaFoldDB" id="A0A835E5V2"/>
<name>A0A835E5V2_9POAL</name>
<comment type="subcellular location">
    <subcellularLocation>
        <location evidence="4">Secreted</location>
        <location evidence="4">Extracellular space</location>
        <location evidence="4">Apoplast</location>
    </subcellularLocation>
</comment>
<accession>A0A835E5V2</accession>
<evidence type="ECO:0000256" key="4">
    <source>
        <dbReference type="RuleBase" id="RU363099"/>
    </source>
</evidence>
<organism evidence="5 6">
    <name type="scientific">Digitaria exilis</name>
    <dbReference type="NCBI Taxonomy" id="1010633"/>
    <lineage>
        <taxon>Eukaryota</taxon>
        <taxon>Viridiplantae</taxon>
        <taxon>Streptophyta</taxon>
        <taxon>Embryophyta</taxon>
        <taxon>Tracheophyta</taxon>
        <taxon>Spermatophyta</taxon>
        <taxon>Magnoliopsida</taxon>
        <taxon>Liliopsida</taxon>
        <taxon>Poales</taxon>
        <taxon>Poaceae</taxon>
        <taxon>PACMAD clade</taxon>
        <taxon>Panicoideae</taxon>
        <taxon>Panicodae</taxon>
        <taxon>Paniceae</taxon>
        <taxon>Anthephorinae</taxon>
        <taxon>Digitaria</taxon>
    </lineage>
</organism>
<comment type="caution">
    <text evidence="5">The sequence shown here is derived from an EMBL/GenBank/DDBJ whole genome shotgun (WGS) entry which is preliminary data.</text>
</comment>
<evidence type="ECO:0000313" key="5">
    <source>
        <dbReference type="EMBL" id="KAF8665849.1"/>
    </source>
</evidence>
<evidence type="ECO:0000256" key="3">
    <source>
        <dbReference type="ARBA" id="ARBA00022525"/>
    </source>
</evidence>
<feature type="signal peptide" evidence="4">
    <location>
        <begin position="1"/>
        <end position="21"/>
    </location>
</feature>
<evidence type="ECO:0000256" key="1">
    <source>
        <dbReference type="ARBA" id="ARBA00010746"/>
    </source>
</evidence>
<dbReference type="PANTHER" id="PTHR21495">
    <property type="entry name" value="NUCLEOPORIN-RELATED"/>
    <property type="match status" value="1"/>
</dbReference>
<sequence>MATLSSSFIFLCFLLLPGVLAFAGPHGASYPCPCDCPPQKETQLHLFLHQFPAWANVTNPNEVAFQGWVADHWLITEGPDPNKNIVGRARGYHLLTGDTNNDWYISHIYVFEDQSFAGSTIQVLGLTDGEWSIIGGTRAFANARGYIKFKPVPKLDVHIFTPQTSTSVCPALSLGSISFTSMSGPLVTIYYEKPLHSIKRIYGIIT</sequence>
<feature type="chain" id="PRO_5033111202" description="Dirigent protein" evidence="4">
    <location>
        <begin position="22"/>
        <end position="206"/>
    </location>
</feature>
<keyword evidence="4" id="KW-0052">Apoplast</keyword>
<keyword evidence="4" id="KW-0732">Signal</keyword>
<reference evidence="5" key="1">
    <citation type="submission" date="2020-07" db="EMBL/GenBank/DDBJ databases">
        <title>Genome sequence and genetic diversity analysis of an under-domesticated orphan crop, white fonio (Digitaria exilis).</title>
        <authorList>
            <person name="Bennetzen J.L."/>
            <person name="Chen S."/>
            <person name="Ma X."/>
            <person name="Wang X."/>
            <person name="Yssel A.E.J."/>
            <person name="Chaluvadi S.R."/>
            <person name="Johnson M."/>
            <person name="Gangashetty P."/>
            <person name="Hamidou F."/>
            <person name="Sanogo M.D."/>
            <person name="Zwaenepoel A."/>
            <person name="Wallace J."/>
            <person name="Van De Peer Y."/>
            <person name="Van Deynze A."/>
        </authorList>
    </citation>
    <scope>NUCLEOTIDE SEQUENCE</scope>
    <source>
        <tissue evidence="5">Leaves</tissue>
    </source>
</reference>
<gene>
    <name evidence="5" type="ORF">HU200_053929</name>
</gene>
<dbReference type="EMBL" id="JACEFO010002324">
    <property type="protein sequence ID" value="KAF8665849.1"/>
    <property type="molecule type" value="Genomic_DNA"/>
</dbReference>
<dbReference type="InterPro" id="IPR044859">
    <property type="entry name" value="Allene_oxi_cyc_Dirigent"/>
</dbReference>
<evidence type="ECO:0000313" key="6">
    <source>
        <dbReference type="Proteomes" id="UP000636709"/>
    </source>
</evidence>
<comment type="subunit">
    <text evidence="2 4">Homodimer.</text>
</comment>